<proteinExistence type="predicted"/>
<feature type="compositionally biased region" description="Basic and acidic residues" evidence="1">
    <location>
        <begin position="52"/>
        <end position="67"/>
    </location>
</feature>
<dbReference type="AlphaFoldDB" id="A0AAV5DF58"/>
<dbReference type="Proteomes" id="UP001054889">
    <property type="component" value="Unassembled WGS sequence"/>
</dbReference>
<evidence type="ECO:0000313" key="3">
    <source>
        <dbReference type="Proteomes" id="UP001054889"/>
    </source>
</evidence>
<accession>A0AAV5DF58</accession>
<reference evidence="2" key="2">
    <citation type="submission" date="2021-12" db="EMBL/GenBank/DDBJ databases">
        <title>Resequencing data analysis of finger millet.</title>
        <authorList>
            <person name="Hatakeyama M."/>
            <person name="Aluri S."/>
            <person name="Balachadran M.T."/>
            <person name="Sivarajan S.R."/>
            <person name="Poveda L."/>
            <person name="Shimizu-Inatsugi R."/>
            <person name="Schlapbach R."/>
            <person name="Sreeman S.M."/>
            <person name="Shimizu K.K."/>
        </authorList>
    </citation>
    <scope>NUCLEOTIDE SEQUENCE</scope>
</reference>
<sequence>MRSTANHTHNKVTGTRVAWQAATSPCMWQSGACLCSSIQSARALAWSPGARGVEEEKKARNSRRGDEVTVSSSSKGRKLAWGWAARELENLKGQYRVIHAPERRSKLELEMQQ</sequence>
<organism evidence="2 3">
    <name type="scientific">Eleusine coracana subsp. coracana</name>
    <dbReference type="NCBI Taxonomy" id="191504"/>
    <lineage>
        <taxon>Eukaryota</taxon>
        <taxon>Viridiplantae</taxon>
        <taxon>Streptophyta</taxon>
        <taxon>Embryophyta</taxon>
        <taxon>Tracheophyta</taxon>
        <taxon>Spermatophyta</taxon>
        <taxon>Magnoliopsida</taxon>
        <taxon>Liliopsida</taxon>
        <taxon>Poales</taxon>
        <taxon>Poaceae</taxon>
        <taxon>PACMAD clade</taxon>
        <taxon>Chloridoideae</taxon>
        <taxon>Cynodonteae</taxon>
        <taxon>Eleusininae</taxon>
        <taxon>Eleusine</taxon>
    </lineage>
</organism>
<comment type="caution">
    <text evidence="2">The sequence shown here is derived from an EMBL/GenBank/DDBJ whole genome shotgun (WGS) entry which is preliminary data.</text>
</comment>
<reference evidence="2" key="1">
    <citation type="journal article" date="2018" name="DNA Res.">
        <title>Multiple hybrid de novo genome assembly of finger millet, an orphan allotetraploid crop.</title>
        <authorList>
            <person name="Hatakeyama M."/>
            <person name="Aluri S."/>
            <person name="Balachadran M.T."/>
            <person name="Sivarajan S.R."/>
            <person name="Patrignani A."/>
            <person name="Gruter S."/>
            <person name="Poveda L."/>
            <person name="Shimizu-Inatsugi R."/>
            <person name="Baeten J."/>
            <person name="Francoijs K.J."/>
            <person name="Nataraja K.N."/>
            <person name="Reddy Y.A.N."/>
            <person name="Phadnis S."/>
            <person name="Ravikumar R.L."/>
            <person name="Schlapbach R."/>
            <person name="Sreeman S.M."/>
            <person name="Shimizu K.K."/>
        </authorList>
    </citation>
    <scope>NUCLEOTIDE SEQUENCE</scope>
</reference>
<gene>
    <name evidence="2" type="primary">ga27150</name>
    <name evidence="2" type="ORF">PR202_ga27150</name>
</gene>
<dbReference type="EMBL" id="BQKI01000015">
    <property type="protein sequence ID" value="GJN09168.1"/>
    <property type="molecule type" value="Genomic_DNA"/>
</dbReference>
<evidence type="ECO:0000256" key="1">
    <source>
        <dbReference type="SAM" id="MobiDB-lite"/>
    </source>
</evidence>
<name>A0AAV5DF58_ELECO</name>
<protein>
    <submittedName>
        <fullName evidence="2">Uncharacterized protein</fullName>
    </submittedName>
</protein>
<evidence type="ECO:0000313" key="2">
    <source>
        <dbReference type="EMBL" id="GJN09168.1"/>
    </source>
</evidence>
<keyword evidence="3" id="KW-1185">Reference proteome</keyword>
<feature type="region of interest" description="Disordered" evidence="1">
    <location>
        <begin position="46"/>
        <end position="75"/>
    </location>
</feature>